<comment type="subcellular location">
    <subcellularLocation>
        <location evidence="1 10">Cell membrane</location>
        <topology evidence="1 10">Multi-pass membrane protein</topology>
    </subcellularLocation>
</comment>
<feature type="transmembrane region" description="Helical" evidence="10">
    <location>
        <begin position="32"/>
        <end position="49"/>
    </location>
</feature>
<evidence type="ECO:0000256" key="1">
    <source>
        <dbReference type="ARBA" id="ARBA00004651"/>
    </source>
</evidence>
<comment type="function">
    <text evidence="9 10">Fluoride-specific ion channel. Important for reducing fluoride concentration in the cell, thus reducing its toxicity.</text>
</comment>
<keyword evidence="10" id="KW-0479">Metal-binding</keyword>
<feature type="binding site" evidence="10">
    <location>
        <position position="72"/>
    </location>
    <ligand>
        <name>Na(+)</name>
        <dbReference type="ChEBI" id="CHEBI:29101"/>
        <note>structural</note>
    </ligand>
</feature>
<feature type="binding site" evidence="10">
    <location>
        <position position="75"/>
    </location>
    <ligand>
        <name>Na(+)</name>
        <dbReference type="ChEBI" id="CHEBI:29101"/>
        <note>structural</note>
    </ligand>
</feature>
<dbReference type="GO" id="GO:0140114">
    <property type="term" value="P:cellular detoxification of fluoride"/>
    <property type="evidence" value="ECO:0007669"/>
    <property type="project" value="UniProtKB-UniRule"/>
</dbReference>
<reference evidence="11" key="1">
    <citation type="submission" date="2020-09" db="EMBL/GenBank/DDBJ databases">
        <title>A novel bacterium of genus Paenibacillus, isolated from South China Sea.</title>
        <authorList>
            <person name="Huang H."/>
            <person name="Mo K."/>
            <person name="Hu Y."/>
        </authorList>
    </citation>
    <scope>NUCLEOTIDE SEQUENCE</scope>
    <source>
        <strain evidence="11">IB182496</strain>
    </source>
</reference>
<keyword evidence="10" id="KW-0406">Ion transport</keyword>
<keyword evidence="12" id="KW-1185">Reference proteome</keyword>
<comment type="activity regulation">
    <text evidence="10">Na(+) is not transported, but it plays an essential structural role and its presence is essential for fluoride channel function.</text>
</comment>
<evidence type="ECO:0000256" key="8">
    <source>
        <dbReference type="ARBA" id="ARBA00035585"/>
    </source>
</evidence>
<sequence>MKTAAAVAAGGMAGAAARWTIGAALPHHAFPWATMICNLIGSFALGWWLGRAAAGRSTRRVWHEAVGTGMLGSFTTFSAFSAETVALLREHLFGMAAVYASASIALGWLAAAAGLKLAAVSRRSGS</sequence>
<feature type="transmembrane region" description="Helical" evidence="10">
    <location>
        <begin position="61"/>
        <end position="80"/>
    </location>
</feature>
<comment type="similarity">
    <text evidence="7 10">Belongs to the fluoride channel Fluc/FEX (TC 1.A.43) family.</text>
</comment>
<dbReference type="PANTHER" id="PTHR28259:SF1">
    <property type="entry name" value="FLUORIDE EXPORT PROTEIN 1-RELATED"/>
    <property type="match status" value="1"/>
</dbReference>
<comment type="caution">
    <text evidence="11">The sequence shown here is derived from an EMBL/GenBank/DDBJ whole genome shotgun (WGS) entry which is preliminary data.</text>
</comment>
<evidence type="ECO:0000313" key="12">
    <source>
        <dbReference type="Proteomes" id="UP000621560"/>
    </source>
</evidence>
<evidence type="ECO:0000256" key="4">
    <source>
        <dbReference type="ARBA" id="ARBA00022989"/>
    </source>
</evidence>
<dbReference type="PANTHER" id="PTHR28259">
    <property type="entry name" value="FLUORIDE EXPORT PROTEIN 1-RELATED"/>
    <property type="match status" value="1"/>
</dbReference>
<dbReference type="GO" id="GO:0046872">
    <property type="term" value="F:metal ion binding"/>
    <property type="evidence" value="ECO:0007669"/>
    <property type="project" value="UniProtKB-KW"/>
</dbReference>
<dbReference type="RefSeq" id="WP_190918453.1">
    <property type="nucleotide sequence ID" value="NZ_JACXIZ010000021.1"/>
</dbReference>
<keyword evidence="10" id="KW-0813">Transport</keyword>
<dbReference type="GO" id="GO:0005886">
    <property type="term" value="C:plasma membrane"/>
    <property type="evidence" value="ECO:0007669"/>
    <property type="project" value="UniProtKB-SubCell"/>
</dbReference>
<keyword evidence="2 10" id="KW-1003">Cell membrane</keyword>
<dbReference type="GO" id="GO:0062054">
    <property type="term" value="F:fluoride channel activity"/>
    <property type="evidence" value="ECO:0007669"/>
    <property type="project" value="UniProtKB-UniRule"/>
</dbReference>
<keyword evidence="10" id="KW-0915">Sodium</keyword>
<evidence type="ECO:0000256" key="2">
    <source>
        <dbReference type="ARBA" id="ARBA00022475"/>
    </source>
</evidence>
<comment type="catalytic activity">
    <reaction evidence="8">
        <text>fluoride(in) = fluoride(out)</text>
        <dbReference type="Rhea" id="RHEA:76159"/>
        <dbReference type="ChEBI" id="CHEBI:17051"/>
    </reaction>
    <physiologicalReaction direction="left-to-right" evidence="8">
        <dbReference type="Rhea" id="RHEA:76160"/>
    </physiologicalReaction>
</comment>
<evidence type="ECO:0000256" key="5">
    <source>
        <dbReference type="ARBA" id="ARBA00023136"/>
    </source>
</evidence>
<dbReference type="EMBL" id="JACXIZ010000021">
    <property type="protein sequence ID" value="MBD2846227.1"/>
    <property type="molecule type" value="Genomic_DNA"/>
</dbReference>
<organism evidence="11 12">
    <name type="scientific">Paenibacillus sabuli</name>
    <dbReference type="NCBI Taxonomy" id="2772509"/>
    <lineage>
        <taxon>Bacteria</taxon>
        <taxon>Bacillati</taxon>
        <taxon>Bacillota</taxon>
        <taxon>Bacilli</taxon>
        <taxon>Bacillales</taxon>
        <taxon>Paenibacillaceae</taxon>
        <taxon>Paenibacillus</taxon>
    </lineage>
</organism>
<evidence type="ECO:0000256" key="3">
    <source>
        <dbReference type="ARBA" id="ARBA00022692"/>
    </source>
</evidence>
<dbReference type="Proteomes" id="UP000621560">
    <property type="component" value="Unassembled WGS sequence"/>
</dbReference>
<feature type="transmembrane region" description="Helical" evidence="10">
    <location>
        <begin position="92"/>
        <end position="115"/>
    </location>
</feature>
<name>A0A927GT09_9BACL</name>
<keyword evidence="4 10" id="KW-1133">Transmembrane helix</keyword>
<gene>
    <name evidence="10" type="primary">fluC</name>
    <name evidence="10" type="synonym">crcB</name>
    <name evidence="11" type="ORF">IDH44_13555</name>
</gene>
<evidence type="ECO:0000256" key="6">
    <source>
        <dbReference type="ARBA" id="ARBA00023303"/>
    </source>
</evidence>
<dbReference type="HAMAP" id="MF_00454">
    <property type="entry name" value="FluC"/>
    <property type="match status" value="1"/>
</dbReference>
<evidence type="ECO:0000256" key="7">
    <source>
        <dbReference type="ARBA" id="ARBA00035120"/>
    </source>
</evidence>
<evidence type="ECO:0000256" key="9">
    <source>
        <dbReference type="ARBA" id="ARBA00049940"/>
    </source>
</evidence>
<evidence type="ECO:0000256" key="10">
    <source>
        <dbReference type="HAMAP-Rule" id="MF_00454"/>
    </source>
</evidence>
<dbReference type="AlphaFoldDB" id="A0A927GT09"/>
<protein>
    <recommendedName>
        <fullName evidence="10">Fluoride-specific ion channel FluC</fullName>
    </recommendedName>
</protein>
<proteinExistence type="inferred from homology"/>
<dbReference type="Pfam" id="PF02537">
    <property type="entry name" value="CRCB"/>
    <property type="match status" value="1"/>
</dbReference>
<evidence type="ECO:0000313" key="11">
    <source>
        <dbReference type="EMBL" id="MBD2846227.1"/>
    </source>
</evidence>
<keyword evidence="5 10" id="KW-0472">Membrane</keyword>
<keyword evidence="3 10" id="KW-0812">Transmembrane</keyword>
<keyword evidence="6 10" id="KW-0407">Ion channel</keyword>
<accession>A0A927GT09</accession>
<dbReference type="InterPro" id="IPR003691">
    <property type="entry name" value="FluC"/>
</dbReference>